<dbReference type="Gene3D" id="1.25.40.620">
    <property type="match status" value="1"/>
</dbReference>
<name>K9VJA7_9CYAN</name>
<dbReference type="SUPFAM" id="SSF140869">
    <property type="entry name" value="GUN4-like"/>
    <property type="match status" value="1"/>
</dbReference>
<dbReference type="GO" id="GO:0005524">
    <property type="term" value="F:ATP binding"/>
    <property type="evidence" value="ECO:0007669"/>
    <property type="project" value="UniProtKB-UniRule"/>
</dbReference>
<gene>
    <name evidence="11" type="ORF">Osc7112_3209</name>
</gene>
<dbReference type="AlphaFoldDB" id="K9VJA7"/>
<comment type="catalytic activity">
    <reaction evidence="7">
        <text>L-threonyl-[protein] + ATP = O-phospho-L-threonyl-[protein] + ADP + H(+)</text>
        <dbReference type="Rhea" id="RHEA:46608"/>
        <dbReference type="Rhea" id="RHEA-COMP:11060"/>
        <dbReference type="Rhea" id="RHEA-COMP:11605"/>
        <dbReference type="ChEBI" id="CHEBI:15378"/>
        <dbReference type="ChEBI" id="CHEBI:30013"/>
        <dbReference type="ChEBI" id="CHEBI:30616"/>
        <dbReference type="ChEBI" id="CHEBI:61977"/>
        <dbReference type="ChEBI" id="CHEBI:456216"/>
        <dbReference type="EC" id="2.7.11.1"/>
    </reaction>
</comment>
<evidence type="ECO:0000256" key="6">
    <source>
        <dbReference type="ARBA" id="ARBA00022840"/>
    </source>
</evidence>
<evidence type="ECO:0000313" key="11">
    <source>
        <dbReference type="EMBL" id="AFZ07594.1"/>
    </source>
</evidence>
<dbReference type="PROSITE" id="PS50011">
    <property type="entry name" value="PROTEIN_KINASE_DOM"/>
    <property type="match status" value="1"/>
</dbReference>
<dbReference type="RefSeq" id="WP_015176865.1">
    <property type="nucleotide sequence ID" value="NC_019729.1"/>
</dbReference>
<dbReference type="Pfam" id="PF00069">
    <property type="entry name" value="Pkinase"/>
    <property type="match status" value="1"/>
</dbReference>
<dbReference type="PANTHER" id="PTHR24363">
    <property type="entry name" value="SERINE/THREONINE PROTEIN KINASE"/>
    <property type="match status" value="1"/>
</dbReference>
<dbReference type="Gene3D" id="1.10.10.1770">
    <property type="entry name" value="Gun4-like"/>
    <property type="match status" value="1"/>
</dbReference>
<keyword evidence="6 9" id="KW-0067">ATP-binding</keyword>
<evidence type="ECO:0000256" key="5">
    <source>
        <dbReference type="ARBA" id="ARBA00022777"/>
    </source>
</evidence>
<dbReference type="Pfam" id="PF05419">
    <property type="entry name" value="GUN4"/>
    <property type="match status" value="1"/>
</dbReference>
<keyword evidence="3" id="KW-0808">Transferase</keyword>
<dbReference type="InterPro" id="IPR017441">
    <property type="entry name" value="Protein_kinase_ATP_BS"/>
</dbReference>
<dbReference type="InterPro" id="IPR037215">
    <property type="entry name" value="GUN4-like_sf"/>
</dbReference>
<keyword evidence="5 11" id="KW-0418">Kinase</keyword>
<accession>K9VJA7</accession>
<dbReference type="KEGG" id="oni:Osc7112_3209"/>
<evidence type="ECO:0000256" key="4">
    <source>
        <dbReference type="ARBA" id="ARBA00022741"/>
    </source>
</evidence>
<dbReference type="InterPro" id="IPR000719">
    <property type="entry name" value="Prot_kinase_dom"/>
</dbReference>
<dbReference type="PANTHER" id="PTHR24363:SF0">
    <property type="entry name" value="SERINE_THREONINE KINASE LIKE DOMAIN CONTAINING 1"/>
    <property type="match status" value="1"/>
</dbReference>
<keyword evidence="2 11" id="KW-0723">Serine/threonine-protein kinase</keyword>
<evidence type="ECO:0000256" key="1">
    <source>
        <dbReference type="ARBA" id="ARBA00012513"/>
    </source>
</evidence>
<evidence type="ECO:0000259" key="10">
    <source>
        <dbReference type="PROSITE" id="PS50011"/>
    </source>
</evidence>
<dbReference type="HOGENOM" id="CLU_000288_135_5_3"/>
<dbReference type="eggNOG" id="COG0515">
    <property type="taxonomic scope" value="Bacteria"/>
</dbReference>
<proteinExistence type="predicted"/>
<dbReference type="STRING" id="179408.Osc7112_3209"/>
<dbReference type="InterPro" id="IPR008629">
    <property type="entry name" value="GUN4-like"/>
</dbReference>
<dbReference type="OrthoDB" id="437733at2"/>
<dbReference type="InterPro" id="IPR011009">
    <property type="entry name" value="Kinase-like_dom_sf"/>
</dbReference>
<feature type="domain" description="Protein kinase" evidence="10">
    <location>
        <begin position="34"/>
        <end position="301"/>
    </location>
</feature>
<evidence type="ECO:0000256" key="9">
    <source>
        <dbReference type="PROSITE-ProRule" id="PRU10141"/>
    </source>
</evidence>
<dbReference type="SMART" id="SM00220">
    <property type="entry name" value="S_TKc"/>
    <property type="match status" value="1"/>
</dbReference>
<reference evidence="11 12" key="1">
    <citation type="submission" date="2012-05" db="EMBL/GenBank/DDBJ databases">
        <title>Finished chromosome of genome of Oscillatoria sp. PCC 7112.</title>
        <authorList>
            <consortium name="US DOE Joint Genome Institute"/>
            <person name="Gugger M."/>
            <person name="Coursin T."/>
            <person name="Rippka R."/>
            <person name="Tandeau De Marsac N."/>
            <person name="Huntemann M."/>
            <person name="Wei C.-L."/>
            <person name="Han J."/>
            <person name="Detter J.C."/>
            <person name="Han C."/>
            <person name="Tapia R."/>
            <person name="Davenport K."/>
            <person name="Daligault H."/>
            <person name="Erkkila T."/>
            <person name="Gu W."/>
            <person name="Munk A.C.C."/>
            <person name="Teshima H."/>
            <person name="Xu Y."/>
            <person name="Chain P."/>
            <person name="Chen A."/>
            <person name="Krypides N."/>
            <person name="Mavromatis K."/>
            <person name="Markowitz V."/>
            <person name="Szeto E."/>
            <person name="Ivanova N."/>
            <person name="Mikhailova N."/>
            <person name="Ovchinnikova G."/>
            <person name="Pagani I."/>
            <person name="Pati A."/>
            <person name="Goodwin L."/>
            <person name="Peters L."/>
            <person name="Pitluck S."/>
            <person name="Woyke T."/>
            <person name="Kerfeld C."/>
        </authorList>
    </citation>
    <scope>NUCLEOTIDE SEQUENCE [LARGE SCALE GENOMIC DNA]</scope>
    <source>
        <strain evidence="11 12">PCC 7112</strain>
    </source>
</reference>
<evidence type="ECO:0000256" key="7">
    <source>
        <dbReference type="ARBA" id="ARBA00047899"/>
    </source>
</evidence>
<dbReference type="CDD" id="cd16383">
    <property type="entry name" value="GUN4"/>
    <property type="match status" value="1"/>
</dbReference>
<dbReference type="Gene3D" id="3.30.200.20">
    <property type="entry name" value="Phosphorylase Kinase, domain 1"/>
    <property type="match status" value="1"/>
</dbReference>
<dbReference type="SUPFAM" id="SSF56112">
    <property type="entry name" value="Protein kinase-like (PK-like)"/>
    <property type="match status" value="1"/>
</dbReference>
<dbReference type="GO" id="GO:0004674">
    <property type="term" value="F:protein serine/threonine kinase activity"/>
    <property type="evidence" value="ECO:0007669"/>
    <property type="project" value="UniProtKB-KW"/>
</dbReference>
<comment type="catalytic activity">
    <reaction evidence="8">
        <text>L-seryl-[protein] + ATP = O-phospho-L-seryl-[protein] + ADP + H(+)</text>
        <dbReference type="Rhea" id="RHEA:17989"/>
        <dbReference type="Rhea" id="RHEA-COMP:9863"/>
        <dbReference type="Rhea" id="RHEA-COMP:11604"/>
        <dbReference type="ChEBI" id="CHEBI:15378"/>
        <dbReference type="ChEBI" id="CHEBI:29999"/>
        <dbReference type="ChEBI" id="CHEBI:30616"/>
        <dbReference type="ChEBI" id="CHEBI:83421"/>
        <dbReference type="ChEBI" id="CHEBI:456216"/>
        <dbReference type="EC" id="2.7.11.1"/>
    </reaction>
</comment>
<sequence length="511" mass="58426">MSYCVNPECQNPQNSNTAKFCLNCGFNLLLRQRYRPIELLGRGGFGKTFLAIDEDIPSLPRCAVKQFYFYDRDPEIFNKAVELFRQEAVRLDQLGTHPQIPTLLACFEQEGHIYLVQEFIEGQTLKQELDKSVYDENQIWQVLQDLLPVLQFIHDKRVVHRDIKPENIIRRQSDNKLVLIDFGIAKLLTDTAILRPATLIGSQDYVAPEQMRGKVFPASDLYSLGVTCIRLMTQVPPLDMYDCNSERWWWREFLPKTTSISDELGEILDKLLQTRLTQRYSFAAEVLDDIQAALDIRHQNLVSPEKPIAPALNNSDNSADISALPTPDSPILPTNAVANSAETFSLSVTSNTSNIYPTMISARGVDYTKLRDYLSNKKWKEADRETWGLMCQSLSQPLGTQLEISQIYQIPCEDLQTLDRLWLHYSQGRFGFSVQKQIYESVKGDYIRFCDRVNWQTYNSANTLGQIKFSQQAPIGHLPSRSWVGGIQWLRHLDAMSAKLTECDNNAAPKL</sequence>
<dbReference type="PROSITE" id="PS00107">
    <property type="entry name" value="PROTEIN_KINASE_ATP"/>
    <property type="match status" value="1"/>
</dbReference>
<feature type="binding site" evidence="9">
    <location>
        <position position="65"/>
    </location>
    <ligand>
        <name>ATP</name>
        <dbReference type="ChEBI" id="CHEBI:30616"/>
    </ligand>
</feature>
<evidence type="ECO:0000313" key="12">
    <source>
        <dbReference type="Proteomes" id="UP000010478"/>
    </source>
</evidence>
<dbReference type="CDD" id="cd14014">
    <property type="entry name" value="STKc_PknB_like"/>
    <property type="match status" value="1"/>
</dbReference>
<dbReference type="Gene3D" id="1.10.510.10">
    <property type="entry name" value="Transferase(Phosphotransferase) domain 1"/>
    <property type="match status" value="1"/>
</dbReference>
<dbReference type="EMBL" id="CP003614">
    <property type="protein sequence ID" value="AFZ07594.1"/>
    <property type="molecule type" value="Genomic_DNA"/>
</dbReference>
<dbReference type="PATRIC" id="fig|179408.3.peg.3936"/>
<keyword evidence="4 9" id="KW-0547">Nucleotide-binding</keyword>
<keyword evidence="12" id="KW-1185">Reference proteome</keyword>
<protein>
    <recommendedName>
        <fullName evidence="1">non-specific serine/threonine protein kinase</fullName>
        <ecNumber evidence="1">2.7.11.1</ecNumber>
    </recommendedName>
</protein>
<dbReference type="Proteomes" id="UP000010478">
    <property type="component" value="Chromosome"/>
</dbReference>
<organism evidence="11 12">
    <name type="scientific">Phormidium nigroviride PCC 7112</name>
    <dbReference type="NCBI Taxonomy" id="179408"/>
    <lineage>
        <taxon>Bacteria</taxon>
        <taxon>Bacillati</taxon>
        <taxon>Cyanobacteriota</taxon>
        <taxon>Cyanophyceae</taxon>
        <taxon>Oscillatoriophycideae</taxon>
        <taxon>Oscillatoriales</taxon>
        <taxon>Oscillatoriaceae</taxon>
        <taxon>Phormidium</taxon>
    </lineage>
</organism>
<dbReference type="NCBIfam" id="NF045510">
    <property type="entry name" value="4Cys_prefix_kin"/>
    <property type="match status" value="1"/>
</dbReference>
<evidence type="ECO:0000256" key="8">
    <source>
        <dbReference type="ARBA" id="ARBA00048679"/>
    </source>
</evidence>
<evidence type="ECO:0000256" key="3">
    <source>
        <dbReference type="ARBA" id="ARBA00022679"/>
    </source>
</evidence>
<dbReference type="EC" id="2.7.11.1" evidence="1"/>
<evidence type="ECO:0000256" key="2">
    <source>
        <dbReference type="ARBA" id="ARBA00022527"/>
    </source>
</evidence>